<dbReference type="InterPro" id="IPR009057">
    <property type="entry name" value="Homeodomain-like_sf"/>
</dbReference>
<dbReference type="RefSeq" id="WP_182325601.1">
    <property type="nucleotide sequence ID" value="NZ_CP058554.1"/>
</dbReference>
<dbReference type="Pfam" id="PF00158">
    <property type="entry name" value="Sigma54_activat"/>
    <property type="match status" value="1"/>
</dbReference>
<dbReference type="PROSITE" id="PS00675">
    <property type="entry name" value="SIGMA54_INTERACT_1"/>
    <property type="match status" value="1"/>
</dbReference>
<keyword evidence="2" id="KW-0067">ATP-binding</keyword>
<dbReference type="FunFam" id="3.40.50.300:FF:000006">
    <property type="entry name" value="DNA-binding transcriptional regulator NtrC"/>
    <property type="match status" value="1"/>
</dbReference>
<dbReference type="PRINTS" id="PR01590">
    <property type="entry name" value="HTHFIS"/>
</dbReference>
<dbReference type="PROSITE" id="PS50045">
    <property type="entry name" value="SIGMA54_INTERACT_4"/>
    <property type="match status" value="1"/>
</dbReference>
<dbReference type="InterPro" id="IPR058031">
    <property type="entry name" value="AAA_lid_NorR"/>
</dbReference>
<evidence type="ECO:0000256" key="3">
    <source>
        <dbReference type="ARBA" id="ARBA00023015"/>
    </source>
</evidence>
<keyword evidence="8" id="KW-1185">Reference proteome</keyword>
<dbReference type="InterPro" id="IPR029016">
    <property type="entry name" value="GAF-like_dom_sf"/>
</dbReference>
<dbReference type="PROSITE" id="PS00676">
    <property type="entry name" value="SIGMA54_INTERACT_2"/>
    <property type="match status" value="1"/>
</dbReference>
<proteinExistence type="predicted"/>
<sequence length="662" mass="71523">MDPQITSQVLRQARVHLLAHGECPPGAVQARIASSWQRSLRAGVQPVGRVSGGDPLTGTEMRQVLTRSEDLLAIARPVMDYVFEQIQDSHSMVILANAQSTLLHTLGDAPFLNKAERVALRSGAIWTEEARGTNAIGTALVEATPLRVEGAEHFLEANSFLNCAASPIFSAQGQLLGVLDISGDQRLAQAHTLGLATTAARMIENRWLLARHQRDWRMHFHTQAEGVGTAAEGILALAPDGLLLGGNRAAMQSLKIAAADWGHLHWDDISAMPLRDWLARGHTQTERLHLAALHTGRSVFARLVLPSGAQATSATATQAALPSDRAGRAQLPAVPPQLAPDALAQLDTGDLAWRAAAERGRRTLGKGIALLVQGESGVGKELFARALHDSSARHAGPFVAINCAAIPEHLIEAELFGYESGAFTGARRDGQLGRLREAQGGTLFLDEIGDMPLALQTRLLRVLQERSITPLGGGKAQQLDFALVCATHHQLREAVAQGRFRADLFYRINGLALQLPALRDRSDREVITRRLLDQFNPGQSVRLHPDLAFAMAHYPWPGNLREYANALQTASALLLPGEDTIGWSQLSDDLAQELLRYREGAPMAVAALAAQAQPPSLPATDLKTLSHTAIAQMLQQCRGNVSQAAKLLGISRQTLYRRLKVS</sequence>
<dbReference type="GO" id="GO:0006355">
    <property type="term" value="P:regulation of DNA-templated transcription"/>
    <property type="evidence" value="ECO:0007669"/>
    <property type="project" value="InterPro"/>
</dbReference>
<dbReference type="InterPro" id="IPR025662">
    <property type="entry name" value="Sigma_54_int_dom_ATP-bd_1"/>
</dbReference>
<dbReference type="Gene3D" id="3.40.50.300">
    <property type="entry name" value="P-loop containing nucleotide triphosphate hydrolases"/>
    <property type="match status" value="1"/>
</dbReference>
<organism evidence="7 8">
    <name type="scientific">Comamonas piscis</name>
    <dbReference type="NCBI Taxonomy" id="1562974"/>
    <lineage>
        <taxon>Bacteria</taxon>
        <taxon>Pseudomonadati</taxon>
        <taxon>Pseudomonadota</taxon>
        <taxon>Betaproteobacteria</taxon>
        <taxon>Burkholderiales</taxon>
        <taxon>Comamonadaceae</taxon>
        <taxon>Comamonas</taxon>
    </lineage>
</organism>
<dbReference type="SUPFAM" id="SSF55781">
    <property type="entry name" value="GAF domain-like"/>
    <property type="match status" value="1"/>
</dbReference>
<dbReference type="Gene3D" id="1.10.10.60">
    <property type="entry name" value="Homeodomain-like"/>
    <property type="match status" value="1"/>
</dbReference>
<dbReference type="InterPro" id="IPR025943">
    <property type="entry name" value="Sigma_54_int_dom_ATP-bd_2"/>
</dbReference>
<dbReference type="SUPFAM" id="SSF46689">
    <property type="entry name" value="Homeodomain-like"/>
    <property type="match status" value="1"/>
</dbReference>
<evidence type="ECO:0000256" key="1">
    <source>
        <dbReference type="ARBA" id="ARBA00022741"/>
    </source>
</evidence>
<dbReference type="PANTHER" id="PTHR32071">
    <property type="entry name" value="TRANSCRIPTIONAL REGULATORY PROTEIN"/>
    <property type="match status" value="1"/>
</dbReference>
<name>A0A7G5EMX0_9BURK</name>
<dbReference type="SMART" id="SM00382">
    <property type="entry name" value="AAA"/>
    <property type="match status" value="1"/>
</dbReference>
<reference evidence="7 8" key="1">
    <citation type="journal article" date="2020" name="G3 (Bethesda)">
        <title>CeMbio - The Caenorhabditis elegans Microbiome Resource.</title>
        <authorList>
            <person name="Dirksen P."/>
            <person name="Assie A."/>
            <person name="Zimmermann J."/>
            <person name="Zhang F."/>
            <person name="Tietje A.M."/>
            <person name="Marsh S.A."/>
            <person name="Felix M.A."/>
            <person name="Shapira M."/>
            <person name="Kaleta C."/>
            <person name="Schulenburg H."/>
            <person name="Samuel B."/>
        </authorList>
    </citation>
    <scope>NUCLEOTIDE SEQUENCE [LARGE SCALE GENOMIC DNA]</scope>
    <source>
        <strain evidence="7 8">BIGb0172</strain>
    </source>
</reference>
<evidence type="ECO:0000313" key="8">
    <source>
        <dbReference type="Proteomes" id="UP000515240"/>
    </source>
</evidence>
<keyword evidence="4" id="KW-0238">DNA-binding</keyword>
<accession>A0A7G5EMX0</accession>
<keyword evidence="1" id="KW-0547">Nucleotide-binding</keyword>
<dbReference type="Pfam" id="PF01590">
    <property type="entry name" value="GAF"/>
    <property type="match status" value="1"/>
</dbReference>
<dbReference type="Pfam" id="PF25601">
    <property type="entry name" value="AAA_lid_14"/>
    <property type="match status" value="1"/>
</dbReference>
<dbReference type="GO" id="GO:0005524">
    <property type="term" value="F:ATP binding"/>
    <property type="evidence" value="ECO:0007669"/>
    <property type="project" value="UniProtKB-KW"/>
</dbReference>
<dbReference type="PANTHER" id="PTHR32071:SF77">
    <property type="entry name" value="TRANSCRIPTIONAL REGULATORY PROTEIN"/>
    <property type="match status" value="1"/>
</dbReference>
<dbReference type="KEGG" id="cpis:HS961_22300"/>
<dbReference type="CDD" id="cd00009">
    <property type="entry name" value="AAA"/>
    <property type="match status" value="1"/>
</dbReference>
<dbReference type="Proteomes" id="UP000515240">
    <property type="component" value="Chromosome"/>
</dbReference>
<evidence type="ECO:0000259" key="6">
    <source>
        <dbReference type="PROSITE" id="PS50045"/>
    </source>
</evidence>
<dbReference type="InterPro" id="IPR027417">
    <property type="entry name" value="P-loop_NTPase"/>
</dbReference>
<evidence type="ECO:0000313" key="7">
    <source>
        <dbReference type="EMBL" id="QMV75345.1"/>
    </source>
</evidence>
<dbReference type="EMBL" id="CP058554">
    <property type="protein sequence ID" value="QMV75345.1"/>
    <property type="molecule type" value="Genomic_DNA"/>
</dbReference>
<dbReference type="Pfam" id="PF02954">
    <property type="entry name" value="HTH_8"/>
    <property type="match status" value="1"/>
</dbReference>
<evidence type="ECO:0000256" key="2">
    <source>
        <dbReference type="ARBA" id="ARBA00022840"/>
    </source>
</evidence>
<dbReference type="Gene3D" id="3.30.450.40">
    <property type="match status" value="1"/>
</dbReference>
<evidence type="ECO:0000256" key="4">
    <source>
        <dbReference type="ARBA" id="ARBA00023125"/>
    </source>
</evidence>
<keyword evidence="5" id="KW-0804">Transcription</keyword>
<gene>
    <name evidence="7" type="ORF">HS961_22300</name>
</gene>
<dbReference type="Gene3D" id="1.10.8.60">
    <property type="match status" value="1"/>
</dbReference>
<dbReference type="InterPro" id="IPR003018">
    <property type="entry name" value="GAF"/>
</dbReference>
<keyword evidence="3" id="KW-0805">Transcription regulation</keyword>
<evidence type="ECO:0000256" key="5">
    <source>
        <dbReference type="ARBA" id="ARBA00023163"/>
    </source>
</evidence>
<protein>
    <submittedName>
        <fullName evidence="7">Sigma-54-dependent Fis family transcriptional regulator</fullName>
    </submittedName>
</protein>
<dbReference type="SUPFAM" id="SSF52540">
    <property type="entry name" value="P-loop containing nucleoside triphosphate hydrolases"/>
    <property type="match status" value="1"/>
</dbReference>
<dbReference type="GO" id="GO:0043565">
    <property type="term" value="F:sequence-specific DNA binding"/>
    <property type="evidence" value="ECO:0007669"/>
    <property type="project" value="InterPro"/>
</dbReference>
<feature type="domain" description="Sigma-54 factor interaction" evidence="6">
    <location>
        <begin position="368"/>
        <end position="572"/>
    </location>
</feature>
<dbReference type="AlphaFoldDB" id="A0A7G5EMX0"/>
<dbReference type="InterPro" id="IPR002078">
    <property type="entry name" value="Sigma_54_int"/>
</dbReference>
<dbReference type="InterPro" id="IPR002197">
    <property type="entry name" value="HTH_Fis"/>
</dbReference>
<dbReference type="InterPro" id="IPR003593">
    <property type="entry name" value="AAA+_ATPase"/>
</dbReference>